<name>A0ABN7X3B6_GIGMA</name>
<comment type="caution">
    <text evidence="1">The sequence shown here is derived from an EMBL/GenBank/DDBJ whole genome shotgun (WGS) entry which is preliminary data.</text>
</comment>
<reference evidence="1 2" key="1">
    <citation type="submission" date="2021-06" db="EMBL/GenBank/DDBJ databases">
        <authorList>
            <person name="Kallberg Y."/>
            <person name="Tangrot J."/>
            <person name="Rosling A."/>
        </authorList>
    </citation>
    <scope>NUCLEOTIDE SEQUENCE [LARGE SCALE GENOMIC DNA]</scope>
    <source>
        <strain evidence="1 2">120-4 pot B 10/14</strain>
    </source>
</reference>
<organism evidence="1 2">
    <name type="scientific">Gigaspora margarita</name>
    <dbReference type="NCBI Taxonomy" id="4874"/>
    <lineage>
        <taxon>Eukaryota</taxon>
        <taxon>Fungi</taxon>
        <taxon>Fungi incertae sedis</taxon>
        <taxon>Mucoromycota</taxon>
        <taxon>Glomeromycotina</taxon>
        <taxon>Glomeromycetes</taxon>
        <taxon>Diversisporales</taxon>
        <taxon>Gigasporaceae</taxon>
        <taxon>Gigaspora</taxon>
    </lineage>
</organism>
<dbReference type="EMBL" id="CAJVQB010086123">
    <property type="protein sequence ID" value="CAG8847076.1"/>
    <property type="molecule type" value="Genomic_DNA"/>
</dbReference>
<protein>
    <submittedName>
        <fullName evidence="1">3194_t:CDS:1</fullName>
    </submittedName>
</protein>
<evidence type="ECO:0000313" key="2">
    <source>
        <dbReference type="Proteomes" id="UP000789901"/>
    </source>
</evidence>
<proteinExistence type="predicted"/>
<feature type="non-terminal residue" evidence="1">
    <location>
        <position position="1"/>
    </location>
</feature>
<accession>A0ABN7X3B6</accession>
<keyword evidence="2" id="KW-1185">Reference proteome</keyword>
<evidence type="ECO:0000313" key="1">
    <source>
        <dbReference type="EMBL" id="CAG8847076.1"/>
    </source>
</evidence>
<sequence length="83" mass="9939">VFESFKTVVKKKYISYNIKTLNDKEQLERELYEFFANIKQQDGKPYKVELIVSAYTSLQQFLCKTSAIKNVNINNWFQFPILY</sequence>
<gene>
    <name evidence="1" type="ORF">GMARGA_LOCUS38483</name>
</gene>
<dbReference type="Proteomes" id="UP000789901">
    <property type="component" value="Unassembled WGS sequence"/>
</dbReference>